<dbReference type="Proteomes" id="UP001311915">
    <property type="component" value="Unassembled WGS sequence"/>
</dbReference>
<reference evidence="1 2" key="1">
    <citation type="submission" date="2023-10" db="EMBL/GenBank/DDBJ databases">
        <title>Genome-Wide Identification Analysis in wild type Solanum Pinnatisectum Reveals Some Genes Defensing Phytophthora Infestans.</title>
        <authorList>
            <person name="Sun C."/>
        </authorList>
    </citation>
    <scope>NUCLEOTIDE SEQUENCE [LARGE SCALE GENOMIC DNA]</scope>
    <source>
        <strain evidence="1">LQN</strain>
        <tissue evidence="1">Leaf</tissue>
    </source>
</reference>
<organism evidence="1 2">
    <name type="scientific">Solanum pinnatisectum</name>
    <name type="common">tansyleaf nightshade</name>
    <dbReference type="NCBI Taxonomy" id="50273"/>
    <lineage>
        <taxon>Eukaryota</taxon>
        <taxon>Viridiplantae</taxon>
        <taxon>Streptophyta</taxon>
        <taxon>Embryophyta</taxon>
        <taxon>Tracheophyta</taxon>
        <taxon>Spermatophyta</taxon>
        <taxon>Magnoliopsida</taxon>
        <taxon>eudicotyledons</taxon>
        <taxon>Gunneridae</taxon>
        <taxon>Pentapetalae</taxon>
        <taxon>asterids</taxon>
        <taxon>lamiids</taxon>
        <taxon>Solanales</taxon>
        <taxon>Solanaceae</taxon>
        <taxon>Solanoideae</taxon>
        <taxon>Solaneae</taxon>
        <taxon>Solanum</taxon>
    </lineage>
</organism>
<name>A0AAV9K4A9_9SOLN</name>
<sequence>MEQGSEKQGVQVVDVATERSNDQSKELTTITLIIVVQTPPLVSSSTAIAPPSLLPYTNNFHNKNLEFPVNETCYEAGDNMMNYSIGNKTIALIDLNDVPHNVGEGFLQPPTSRQTITKTTTVRPHTSSSPVKGVKLSKAWQVSGDDRASQVRISRKEYGYQQASKCCSSSATSLPQGAASWLVLATLINTTSDESII</sequence>
<proteinExistence type="predicted"/>
<dbReference type="AlphaFoldDB" id="A0AAV9K4A9"/>
<protein>
    <submittedName>
        <fullName evidence="1">Uncharacterized protein</fullName>
    </submittedName>
</protein>
<accession>A0AAV9K4A9</accession>
<dbReference type="EMBL" id="JAWPEI010000013">
    <property type="protein sequence ID" value="KAK4707479.1"/>
    <property type="molecule type" value="Genomic_DNA"/>
</dbReference>
<comment type="caution">
    <text evidence="1">The sequence shown here is derived from an EMBL/GenBank/DDBJ whole genome shotgun (WGS) entry which is preliminary data.</text>
</comment>
<evidence type="ECO:0000313" key="1">
    <source>
        <dbReference type="EMBL" id="KAK4707479.1"/>
    </source>
</evidence>
<evidence type="ECO:0000313" key="2">
    <source>
        <dbReference type="Proteomes" id="UP001311915"/>
    </source>
</evidence>
<gene>
    <name evidence="1" type="ORF">R3W88_032971</name>
</gene>
<keyword evidence="2" id="KW-1185">Reference proteome</keyword>